<dbReference type="STRING" id="1618023.UH38_01480"/>
<dbReference type="AlphaFoldDB" id="A0A0D8ZYI8"/>
<dbReference type="EMBL" id="JYON01000001">
    <property type="protein sequence ID" value="KJH73472.1"/>
    <property type="molecule type" value="Genomic_DNA"/>
</dbReference>
<dbReference type="Gene3D" id="3.40.50.1820">
    <property type="entry name" value="alpha/beta hydrolase"/>
    <property type="match status" value="1"/>
</dbReference>
<dbReference type="SUPFAM" id="SSF53474">
    <property type="entry name" value="alpha/beta-Hydrolases"/>
    <property type="match status" value="1"/>
</dbReference>
<dbReference type="OrthoDB" id="9814831at2"/>
<dbReference type="InterPro" id="IPR029058">
    <property type="entry name" value="AB_hydrolase_fold"/>
</dbReference>
<reference evidence="2 3" key="1">
    <citation type="submission" date="2015-02" db="EMBL/GenBank/DDBJ databases">
        <title>Draft genome of a novel marine cyanobacterium (Chroococcales) isolated from South Atlantic Ocean.</title>
        <authorList>
            <person name="Rigonato J."/>
            <person name="Alvarenga D.O."/>
            <person name="Branco L.H."/>
            <person name="Varani A.M."/>
            <person name="Brandini F.P."/>
            <person name="Fiore M.F."/>
        </authorList>
    </citation>
    <scope>NUCLEOTIDE SEQUENCE [LARGE SCALE GENOMIC DNA]</scope>
    <source>
        <strain evidence="2 3">CENA595</strain>
    </source>
</reference>
<dbReference type="InterPro" id="IPR008886">
    <property type="entry name" value="UPF0227/Esterase_YqiA"/>
</dbReference>
<sequence length="210" mass="23699">MDYIYLHGFASSPSSTKARYLRDHFAELGIDLKTPDLNQGDFSQLSITRQILQIAAEFPANSAPVTLIGSSLGGLTAAWLAEKYLQVQRLVLLAPAFEFLSHWLQQLGADKLKQWQLEQYLPIYHYGEGRSLPLSYNFLLDAANYQDRLLRAVPTLILHGVGDEVIPIEASRNFAKSHPQVKLVELNSDHALGDVMVDIWQQIQVFCQLY</sequence>
<evidence type="ECO:0000256" key="1">
    <source>
        <dbReference type="ARBA" id="ARBA00022801"/>
    </source>
</evidence>
<accession>A0A0D8ZYI8</accession>
<keyword evidence="1" id="KW-0378">Hydrolase</keyword>
<dbReference type="Proteomes" id="UP000032452">
    <property type="component" value="Unassembled WGS sequence"/>
</dbReference>
<dbReference type="GO" id="GO:0008474">
    <property type="term" value="F:palmitoyl-(protein) hydrolase activity"/>
    <property type="evidence" value="ECO:0007669"/>
    <property type="project" value="TreeGrafter"/>
</dbReference>
<evidence type="ECO:0000313" key="3">
    <source>
        <dbReference type="Proteomes" id="UP000032452"/>
    </source>
</evidence>
<keyword evidence="3" id="KW-1185">Reference proteome</keyword>
<comment type="caution">
    <text evidence="2">The sequence shown here is derived from an EMBL/GenBank/DDBJ whole genome shotgun (WGS) entry which is preliminary data.</text>
</comment>
<dbReference type="PANTHER" id="PTHR16138">
    <property type="entry name" value="MYCOPHENOLIC ACID ACYL-GLUCURONIDE ESTERASE, MITOCHONDRIAL"/>
    <property type="match status" value="1"/>
</dbReference>
<dbReference type="InterPro" id="IPR052382">
    <property type="entry name" value="ABHD10_acyl-thioesterase"/>
</dbReference>
<organism evidence="2 3">
    <name type="scientific">Aliterella atlantica CENA595</name>
    <dbReference type="NCBI Taxonomy" id="1618023"/>
    <lineage>
        <taxon>Bacteria</taxon>
        <taxon>Bacillati</taxon>
        <taxon>Cyanobacteriota</taxon>
        <taxon>Cyanophyceae</taxon>
        <taxon>Chroococcidiopsidales</taxon>
        <taxon>Aliterellaceae</taxon>
        <taxon>Aliterella</taxon>
    </lineage>
</organism>
<proteinExistence type="predicted"/>
<dbReference type="PATRIC" id="fig|1618023.3.peg.1535"/>
<name>A0A0D8ZYI8_9CYAN</name>
<dbReference type="PANTHER" id="PTHR16138:SF7">
    <property type="entry name" value="PALMITOYL-PROTEIN THIOESTERASE ABHD10, MITOCHONDRIAL"/>
    <property type="match status" value="1"/>
</dbReference>
<dbReference type="RefSeq" id="WP_045052821.1">
    <property type="nucleotide sequence ID" value="NZ_CAWMDP010000017.1"/>
</dbReference>
<gene>
    <name evidence="2" type="ORF">UH38_01480</name>
</gene>
<dbReference type="Pfam" id="PF05728">
    <property type="entry name" value="UPF0227"/>
    <property type="match status" value="1"/>
</dbReference>
<dbReference type="GO" id="GO:0004553">
    <property type="term" value="F:hydrolase activity, hydrolyzing O-glycosyl compounds"/>
    <property type="evidence" value="ECO:0007669"/>
    <property type="project" value="TreeGrafter"/>
</dbReference>
<protein>
    <submittedName>
        <fullName evidence="2">Esterase</fullName>
    </submittedName>
</protein>
<evidence type="ECO:0000313" key="2">
    <source>
        <dbReference type="EMBL" id="KJH73472.1"/>
    </source>
</evidence>